<protein>
    <submittedName>
        <fullName evidence="2">Uncharacterized protein</fullName>
    </submittedName>
</protein>
<feature type="region of interest" description="Disordered" evidence="1">
    <location>
        <begin position="60"/>
        <end position="97"/>
    </location>
</feature>
<sequence length="120" mass="13039">DVVTTSKLITEVVTTTSETVTSTSTIISVAEPQVPTATITDALVRVAAASTRRRKRVVIKDPKEESTTSLIIPADTKSKDKGKGIMTKEQMEKEENRAIQSINKTLAQKAAKRGKLNEEV</sequence>
<proteinExistence type="predicted"/>
<evidence type="ECO:0000256" key="1">
    <source>
        <dbReference type="SAM" id="MobiDB-lite"/>
    </source>
</evidence>
<comment type="caution">
    <text evidence="2">The sequence shown here is derived from an EMBL/GenBank/DDBJ whole genome shotgun (WGS) entry which is preliminary data.</text>
</comment>
<name>A0A699UI31_TANCI</name>
<feature type="non-terminal residue" evidence="2">
    <location>
        <position position="120"/>
    </location>
</feature>
<accession>A0A699UI31</accession>
<gene>
    <name evidence="2" type="ORF">Tci_893330</name>
</gene>
<reference evidence="2" key="1">
    <citation type="journal article" date="2019" name="Sci. Rep.">
        <title>Draft genome of Tanacetum cinerariifolium, the natural source of mosquito coil.</title>
        <authorList>
            <person name="Yamashiro T."/>
            <person name="Shiraishi A."/>
            <person name="Satake H."/>
            <person name="Nakayama K."/>
        </authorList>
    </citation>
    <scope>NUCLEOTIDE SEQUENCE</scope>
</reference>
<dbReference type="AlphaFoldDB" id="A0A699UI31"/>
<evidence type="ECO:0000313" key="2">
    <source>
        <dbReference type="EMBL" id="GFD21361.1"/>
    </source>
</evidence>
<organism evidence="2">
    <name type="scientific">Tanacetum cinerariifolium</name>
    <name type="common">Dalmatian daisy</name>
    <name type="synonym">Chrysanthemum cinerariifolium</name>
    <dbReference type="NCBI Taxonomy" id="118510"/>
    <lineage>
        <taxon>Eukaryota</taxon>
        <taxon>Viridiplantae</taxon>
        <taxon>Streptophyta</taxon>
        <taxon>Embryophyta</taxon>
        <taxon>Tracheophyta</taxon>
        <taxon>Spermatophyta</taxon>
        <taxon>Magnoliopsida</taxon>
        <taxon>eudicotyledons</taxon>
        <taxon>Gunneridae</taxon>
        <taxon>Pentapetalae</taxon>
        <taxon>asterids</taxon>
        <taxon>campanulids</taxon>
        <taxon>Asterales</taxon>
        <taxon>Asteraceae</taxon>
        <taxon>Asteroideae</taxon>
        <taxon>Anthemideae</taxon>
        <taxon>Anthemidinae</taxon>
        <taxon>Tanacetum</taxon>
    </lineage>
</organism>
<dbReference type="EMBL" id="BKCJ011329079">
    <property type="protein sequence ID" value="GFD21361.1"/>
    <property type="molecule type" value="Genomic_DNA"/>
</dbReference>
<feature type="non-terminal residue" evidence="2">
    <location>
        <position position="1"/>
    </location>
</feature>